<dbReference type="InterPro" id="IPR036390">
    <property type="entry name" value="WH_DNA-bd_sf"/>
</dbReference>
<feature type="domain" description="RFX-type winged-helix" evidence="3">
    <location>
        <begin position="232"/>
        <end position="306"/>
    </location>
</feature>
<dbReference type="Proteomes" id="UP000053617">
    <property type="component" value="Unassembled WGS sequence"/>
</dbReference>
<dbReference type="GO" id="GO:0000978">
    <property type="term" value="F:RNA polymerase II cis-regulatory region sequence-specific DNA binding"/>
    <property type="evidence" value="ECO:0007669"/>
    <property type="project" value="TreeGrafter"/>
</dbReference>
<dbReference type="SUPFAM" id="SSF46785">
    <property type="entry name" value="Winged helix' DNA-binding domain"/>
    <property type="match status" value="1"/>
</dbReference>
<dbReference type="RefSeq" id="XP_013277712.1">
    <property type="nucleotide sequence ID" value="XM_013422258.1"/>
</dbReference>
<feature type="compositionally biased region" description="Polar residues" evidence="2">
    <location>
        <begin position="16"/>
        <end position="27"/>
    </location>
</feature>
<feature type="compositionally biased region" description="Polar residues" evidence="2">
    <location>
        <begin position="840"/>
        <end position="850"/>
    </location>
</feature>
<dbReference type="FunFam" id="1.10.10.10:FF:000119">
    <property type="entry name" value="DNA damage and replication checkpoint protein"/>
    <property type="match status" value="1"/>
</dbReference>
<evidence type="ECO:0000313" key="5">
    <source>
        <dbReference type="Proteomes" id="UP000053617"/>
    </source>
</evidence>
<dbReference type="PANTHER" id="PTHR12619">
    <property type="entry name" value="RFX TRANSCRIPTION FACTOR FAMILY"/>
    <property type="match status" value="1"/>
</dbReference>
<dbReference type="Pfam" id="PF25340">
    <property type="entry name" value="BCD_RFX"/>
    <property type="match status" value="1"/>
</dbReference>
<feature type="region of interest" description="Disordered" evidence="2">
    <location>
        <begin position="783"/>
        <end position="901"/>
    </location>
</feature>
<proteinExistence type="predicted"/>
<evidence type="ECO:0000256" key="2">
    <source>
        <dbReference type="SAM" id="MobiDB-lite"/>
    </source>
</evidence>
<feature type="region of interest" description="Disordered" evidence="2">
    <location>
        <begin position="149"/>
        <end position="192"/>
    </location>
</feature>
<dbReference type="PANTHER" id="PTHR12619:SF5">
    <property type="entry name" value="TRANSCRIPTION FACTOR RFX4"/>
    <property type="match status" value="1"/>
</dbReference>
<sequence>MAQSPTHQLEEAPDLQGSSHTNNATSNTEKHRPKSQGSTASLQSVGVGSAFQPAASQQQQQQDDSTMPLDQNAFFVQHGHHPAAAMYGPPEEMLIPYPHNMGAHLQQQPVDPTTGMPQHEMRPMSQSAFQEMPRFPLQYPPGIPPYTVGPQHMHHMRHHSEQFEGSPAPEDSNTENGGAKRRKGTASSVANDQELRRLLAQYQGKSLKEVAAEVQKNEGAGGKSEKAKQVFAMLWLQESCQRSSNSVRRDRVFTRYTERCGNERVPTLNPASFGKLVRIIFPNVQTRRLGVRGESKYHYVDLSLIVDDDDRHYVSTHERPGTANGSQHERRGSTAEANKSFKAHITPPIDRPISRPTVETADFPAPNSAAFLCKKASITENDQQRGERPQVQKMDCKYINTPTIRFSTKTTPASVITALPAIRPNLPGSMATYLGMPTINSLSQLSSSSQDTPIEFPDIHPYLEGTNYDASIAKALFHLYRSYCIDVIDAFRKCKEKPFFNHHSAFNGKMTVPVSKLFSMECLAPWIQECDMRMYKQIVRFIAPLAVQNVPDVVWTVFDRIGSRLVSHLISAFEEKCPVHVVVAKAVPAARFANLLKKLRGANAATWQLSRMLEDPQQRTQMWLDLMAIIDPDRLLEESMPPPESLEKLQGVLKQDMRPLIAPVDGELVRVAEADPTSAYANFLNDASELSFGILPPDTSEEPTPLLERWISWLECLPQLFDGHHPQCMIDWHSRLWSSVMTQMGQGGAHSYQSWWFVESFTTQMLGWMTQMEGLLMDEASQKLADEREQEKSKEVQPHSRLSISGPKRKRAEDDVDGNEGASAGLDSHLPRKMEPGPKSSPTLPPTQTEEPVAHEVDDDETDAELDELRRGGPLDLPSFHTGLSSPIKRPPGAHDDSGIDLGLDVDAEAEKEAKKFNKRDWLLSSDPVDSSMGLGVLA</sequence>
<feature type="region of interest" description="Disordered" evidence="2">
    <location>
        <begin position="314"/>
        <end position="339"/>
    </location>
</feature>
<dbReference type="Pfam" id="PF02257">
    <property type="entry name" value="RFX_DNA_binding"/>
    <property type="match status" value="1"/>
</dbReference>
<feature type="compositionally biased region" description="Polar residues" evidence="2">
    <location>
        <begin position="35"/>
        <end position="46"/>
    </location>
</feature>
<dbReference type="STRING" id="1442369.A0A0D2J4G4"/>
<dbReference type="VEuPathDB" id="FungiDB:Z518_01660"/>
<dbReference type="PROSITE" id="PS51526">
    <property type="entry name" value="RFX_DBD"/>
    <property type="match status" value="1"/>
</dbReference>
<dbReference type="InterPro" id="IPR057321">
    <property type="entry name" value="RFX1-4/6/8-like_BCD"/>
</dbReference>
<dbReference type="HOGENOM" id="CLU_011526_0_1_1"/>
<keyword evidence="5" id="KW-1185">Reference proteome</keyword>
<dbReference type="GeneID" id="25289731"/>
<feature type="compositionally biased region" description="Basic and acidic residues" evidence="2">
    <location>
        <begin position="783"/>
        <end position="798"/>
    </location>
</feature>
<evidence type="ECO:0000259" key="3">
    <source>
        <dbReference type="PROSITE" id="PS51526"/>
    </source>
</evidence>
<evidence type="ECO:0000313" key="4">
    <source>
        <dbReference type="EMBL" id="KIX10576.1"/>
    </source>
</evidence>
<feature type="region of interest" description="Disordered" evidence="2">
    <location>
        <begin position="1"/>
        <end position="66"/>
    </location>
</feature>
<reference evidence="4 5" key="1">
    <citation type="submission" date="2015-01" db="EMBL/GenBank/DDBJ databases">
        <title>The Genome Sequence of Rhinocladiella mackenzie CBS 650.93.</title>
        <authorList>
            <consortium name="The Broad Institute Genomics Platform"/>
            <person name="Cuomo C."/>
            <person name="de Hoog S."/>
            <person name="Gorbushina A."/>
            <person name="Stielow B."/>
            <person name="Teixiera M."/>
            <person name="Abouelleil A."/>
            <person name="Chapman S.B."/>
            <person name="Priest M."/>
            <person name="Young S.K."/>
            <person name="Wortman J."/>
            <person name="Nusbaum C."/>
            <person name="Birren B."/>
        </authorList>
    </citation>
    <scope>NUCLEOTIDE SEQUENCE [LARGE SCALE GENOMIC DNA]</scope>
    <source>
        <strain evidence="4 5">CBS 650.93</strain>
    </source>
</reference>
<evidence type="ECO:0000256" key="1">
    <source>
        <dbReference type="ARBA" id="ARBA00023125"/>
    </source>
</evidence>
<feature type="compositionally biased region" description="Acidic residues" evidence="2">
    <location>
        <begin position="857"/>
        <end position="866"/>
    </location>
</feature>
<dbReference type="AlphaFoldDB" id="A0A0D2J4G4"/>
<name>A0A0D2J4G4_9EURO</name>
<dbReference type="Gene3D" id="1.10.10.10">
    <property type="entry name" value="Winged helix-like DNA-binding domain superfamily/Winged helix DNA-binding domain"/>
    <property type="match status" value="1"/>
</dbReference>
<dbReference type="OrthoDB" id="10056949at2759"/>
<organism evidence="4 5">
    <name type="scientific">Rhinocladiella mackenziei CBS 650.93</name>
    <dbReference type="NCBI Taxonomy" id="1442369"/>
    <lineage>
        <taxon>Eukaryota</taxon>
        <taxon>Fungi</taxon>
        <taxon>Dikarya</taxon>
        <taxon>Ascomycota</taxon>
        <taxon>Pezizomycotina</taxon>
        <taxon>Eurotiomycetes</taxon>
        <taxon>Chaetothyriomycetidae</taxon>
        <taxon>Chaetothyriales</taxon>
        <taxon>Herpotrichiellaceae</taxon>
        <taxon>Rhinocladiella</taxon>
    </lineage>
</organism>
<dbReference type="InterPro" id="IPR036388">
    <property type="entry name" value="WH-like_DNA-bd_sf"/>
</dbReference>
<gene>
    <name evidence="4" type="ORF">Z518_01660</name>
</gene>
<keyword evidence="1" id="KW-0238">DNA-binding</keyword>
<accession>A0A0D2J4G4</accession>
<dbReference type="EMBL" id="KN847475">
    <property type="protein sequence ID" value="KIX10576.1"/>
    <property type="molecule type" value="Genomic_DNA"/>
</dbReference>
<protein>
    <recommendedName>
        <fullName evidence="3">RFX-type winged-helix domain-containing protein</fullName>
    </recommendedName>
</protein>
<dbReference type="InterPro" id="IPR003150">
    <property type="entry name" value="DNA-bd_RFX"/>
</dbReference>
<dbReference type="InterPro" id="IPR039779">
    <property type="entry name" value="RFX-like"/>
</dbReference>
<dbReference type="GO" id="GO:0000981">
    <property type="term" value="F:DNA-binding transcription factor activity, RNA polymerase II-specific"/>
    <property type="evidence" value="ECO:0007669"/>
    <property type="project" value="TreeGrafter"/>
</dbReference>